<feature type="region of interest" description="Disordered" evidence="1">
    <location>
        <begin position="44"/>
        <end position="65"/>
    </location>
</feature>
<keyword evidence="2" id="KW-0472">Membrane</keyword>
<organism evidence="3 4">
    <name type="scientific">Hermetia illucens</name>
    <name type="common">Black soldier fly</name>
    <dbReference type="NCBI Taxonomy" id="343691"/>
    <lineage>
        <taxon>Eukaryota</taxon>
        <taxon>Metazoa</taxon>
        <taxon>Ecdysozoa</taxon>
        <taxon>Arthropoda</taxon>
        <taxon>Hexapoda</taxon>
        <taxon>Insecta</taxon>
        <taxon>Pterygota</taxon>
        <taxon>Neoptera</taxon>
        <taxon>Endopterygota</taxon>
        <taxon>Diptera</taxon>
        <taxon>Brachycera</taxon>
        <taxon>Stratiomyomorpha</taxon>
        <taxon>Stratiomyidae</taxon>
        <taxon>Hermetiinae</taxon>
        <taxon>Hermetia</taxon>
    </lineage>
</organism>
<dbReference type="Proteomes" id="UP000594454">
    <property type="component" value="Chromosome 1"/>
</dbReference>
<keyword evidence="2" id="KW-1133">Transmembrane helix</keyword>
<proteinExistence type="predicted"/>
<dbReference type="AlphaFoldDB" id="A0A7R8UAJ6"/>
<accession>A0A7R8UAJ6</accession>
<evidence type="ECO:0000313" key="4">
    <source>
        <dbReference type="Proteomes" id="UP000594454"/>
    </source>
</evidence>
<keyword evidence="4" id="KW-1185">Reference proteome</keyword>
<dbReference type="EMBL" id="LR899009">
    <property type="protein sequence ID" value="CAD7077212.1"/>
    <property type="molecule type" value="Genomic_DNA"/>
</dbReference>
<feature type="transmembrane region" description="Helical" evidence="2">
    <location>
        <begin position="6"/>
        <end position="27"/>
    </location>
</feature>
<feature type="compositionally biased region" description="Polar residues" evidence="1">
    <location>
        <begin position="44"/>
        <end position="57"/>
    </location>
</feature>
<reference evidence="3 4" key="1">
    <citation type="submission" date="2020-11" db="EMBL/GenBank/DDBJ databases">
        <authorList>
            <person name="Wallbank WR R."/>
            <person name="Pardo Diaz C."/>
            <person name="Kozak K."/>
            <person name="Martin S."/>
            <person name="Jiggins C."/>
            <person name="Moest M."/>
            <person name="Warren A I."/>
            <person name="Generalovic N T."/>
            <person name="Byers J.R.P. K."/>
            <person name="Montejo-Kovacevich G."/>
            <person name="Yen C E."/>
        </authorList>
    </citation>
    <scope>NUCLEOTIDE SEQUENCE [LARGE SCALE GENOMIC DNA]</scope>
</reference>
<dbReference type="InParanoid" id="A0A7R8UAJ6"/>
<sequence>MEYFIAIWIFVFMFLLYFAVRIHDILVERALGESTPSQTIRVYSISNPNREGTSRSGEGSVKDDLPSYEDFVVQSGLPDFKTATASQENIASNSADNSVTIPIENSTRSGK</sequence>
<name>A0A7R8UAJ6_HERIL</name>
<keyword evidence="2" id="KW-0812">Transmembrane</keyword>
<evidence type="ECO:0000256" key="1">
    <source>
        <dbReference type="SAM" id="MobiDB-lite"/>
    </source>
</evidence>
<protein>
    <submittedName>
        <fullName evidence="3">Uncharacterized protein</fullName>
    </submittedName>
</protein>
<feature type="region of interest" description="Disordered" evidence="1">
    <location>
        <begin position="91"/>
        <end position="111"/>
    </location>
</feature>
<evidence type="ECO:0000256" key="2">
    <source>
        <dbReference type="SAM" id="Phobius"/>
    </source>
</evidence>
<gene>
    <name evidence="3" type="ORF">HERILL_LOCUS577</name>
</gene>
<evidence type="ECO:0000313" key="3">
    <source>
        <dbReference type="EMBL" id="CAD7077212.1"/>
    </source>
</evidence>